<evidence type="ECO:0000313" key="5">
    <source>
        <dbReference type="Proteomes" id="UP000286921"/>
    </source>
</evidence>
<accession>A0A401L5A2</accession>
<dbReference type="Proteomes" id="UP000286921">
    <property type="component" value="Unassembled WGS sequence"/>
</dbReference>
<gene>
    <name evidence="4" type="ORF">AAWM_09594</name>
</gene>
<dbReference type="Pfam" id="PF24855">
    <property type="entry name" value="DUF7729"/>
    <property type="match status" value="1"/>
</dbReference>
<feature type="chain" id="PRO_5019349124" description="DUF7729 domain-containing protein" evidence="2">
    <location>
        <begin position="36"/>
        <end position="369"/>
    </location>
</feature>
<evidence type="ECO:0000256" key="2">
    <source>
        <dbReference type="SAM" id="SignalP"/>
    </source>
</evidence>
<organism evidence="4 5">
    <name type="scientific">Aspergillus awamori</name>
    <name type="common">Black koji mold</name>
    <dbReference type="NCBI Taxonomy" id="105351"/>
    <lineage>
        <taxon>Eukaryota</taxon>
        <taxon>Fungi</taxon>
        <taxon>Dikarya</taxon>
        <taxon>Ascomycota</taxon>
        <taxon>Pezizomycotina</taxon>
        <taxon>Eurotiomycetes</taxon>
        <taxon>Eurotiomycetidae</taxon>
        <taxon>Eurotiales</taxon>
        <taxon>Aspergillaceae</taxon>
        <taxon>Aspergillus</taxon>
    </lineage>
</organism>
<name>A0A401L5A2_ASPAW</name>
<feature type="region of interest" description="Disordered" evidence="1">
    <location>
        <begin position="90"/>
        <end position="113"/>
    </location>
</feature>
<comment type="caution">
    <text evidence="4">The sequence shown here is derived from an EMBL/GenBank/DDBJ whole genome shotgun (WGS) entry which is preliminary data.</text>
</comment>
<keyword evidence="5" id="KW-1185">Reference proteome</keyword>
<protein>
    <recommendedName>
        <fullName evidence="3">DUF7729 domain-containing protein</fullName>
    </recommendedName>
</protein>
<feature type="domain" description="DUF7729" evidence="3">
    <location>
        <begin position="121"/>
        <end position="326"/>
    </location>
</feature>
<proteinExistence type="predicted"/>
<dbReference type="AlphaFoldDB" id="A0A401L5A2"/>
<dbReference type="PANTHER" id="PTHR39460:SF1">
    <property type="entry name" value="C6 TRANSCRIPTION FACTOR"/>
    <property type="match status" value="1"/>
</dbReference>
<reference evidence="4 5" key="1">
    <citation type="submission" date="2016-09" db="EMBL/GenBank/DDBJ databases">
        <title>Aspergillus awamori IFM 58123T.</title>
        <authorList>
            <person name="Kusuya Y."/>
            <person name="Shimizu M."/>
            <person name="Takahashi H."/>
            <person name="Yaguchi T."/>
        </authorList>
    </citation>
    <scope>NUCLEOTIDE SEQUENCE [LARGE SCALE GENOMIC DNA]</scope>
    <source>
        <strain evidence="4 5">IFM 58123</strain>
    </source>
</reference>
<evidence type="ECO:0000313" key="4">
    <source>
        <dbReference type="EMBL" id="GCB26709.1"/>
    </source>
</evidence>
<sequence>MVSIYTPRARSARQHSQQQLSILLCTLLALPSVLGSVLPSTAEISSGEIVNADLSAAHTTTTTTNTDQPLSLSLSPDIFTTTTTTTNANDDTNNLTLHPRSTTTNTTSISTDTTDTSSSTFPTAFDTSLTNNFTTTTCATFFHNLLSNTTLTSCHAISLLLRDSTSFFHALTSAPTTSSILDTACASNLTTCSTALTSLASQLLQSSTCLHDYNAGNQAVVSAYTDLITYAPIYRATCLQSPETNNYCFVDAVTNTSNSVDYDVYFVPYGSAIDAAPWPTCNECLQATLNVYKEYASVDGQPLAGSYLPTARGVNGVCGSGFADVNVTVGVVKDGVSSGGAGGRFGGGSWGVMVVVVVGWSVGWVIGVV</sequence>
<dbReference type="EMBL" id="BDHI01000028">
    <property type="protein sequence ID" value="GCB26709.1"/>
    <property type="molecule type" value="Genomic_DNA"/>
</dbReference>
<evidence type="ECO:0000259" key="3">
    <source>
        <dbReference type="Pfam" id="PF24855"/>
    </source>
</evidence>
<feature type="signal peptide" evidence="2">
    <location>
        <begin position="1"/>
        <end position="35"/>
    </location>
</feature>
<dbReference type="InterPro" id="IPR056146">
    <property type="entry name" value="DUF7729"/>
</dbReference>
<dbReference type="PANTHER" id="PTHR39460">
    <property type="entry name" value="EXPRESSED PROTEIN"/>
    <property type="match status" value="1"/>
</dbReference>
<evidence type="ECO:0000256" key="1">
    <source>
        <dbReference type="SAM" id="MobiDB-lite"/>
    </source>
</evidence>
<keyword evidence="2" id="KW-0732">Signal</keyword>